<dbReference type="RefSeq" id="WP_210581942.1">
    <property type="nucleotide sequence ID" value="NZ_LK995540.1"/>
</dbReference>
<sequence>MASYPADDEIAELNALGVTTAEVNMHNRTPRQYTEAEVIEFLREAVEHQLASIREDADYTDAEVEYALDIAAYIRQGWDSEAR</sequence>
<dbReference type="EMBL" id="LK995540">
    <property type="protein sequence ID" value="CED92452.1"/>
    <property type="molecule type" value="Genomic_DNA"/>
</dbReference>
<name>A0A1L7RRU0_9ACTO</name>
<dbReference type="AlphaFoldDB" id="A0A1L7RRU0"/>
<accession>A0A1L7RRU0</accession>
<protein>
    <submittedName>
        <fullName evidence="1">Uncharacterized protein</fullName>
    </submittedName>
</protein>
<gene>
    <name evidence="1" type="ORF">AAM4_2620</name>
</gene>
<evidence type="ECO:0000313" key="1">
    <source>
        <dbReference type="EMBL" id="CED92452.1"/>
    </source>
</evidence>
<organism evidence="1">
    <name type="scientific">Actinomyces succiniciruminis</name>
    <dbReference type="NCBI Taxonomy" id="1522002"/>
    <lineage>
        <taxon>Bacteria</taxon>
        <taxon>Bacillati</taxon>
        <taxon>Actinomycetota</taxon>
        <taxon>Actinomycetes</taxon>
        <taxon>Actinomycetales</taxon>
        <taxon>Actinomycetaceae</taxon>
        <taxon>Actinomyces</taxon>
    </lineage>
</organism>
<proteinExistence type="predicted"/>
<reference evidence="1" key="1">
    <citation type="submission" date="2014-07" db="EMBL/GenBank/DDBJ databases">
        <authorList>
            <person name="Zhang J.E."/>
            <person name="Yang H."/>
            <person name="Guo J."/>
            <person name="Deng Z."/>
            <person name="Luo H."/>
            <person name="Luo M."/>
            <person name="Zhao B."/>
        </authorList>
    </citation>
    <scope>NUCLEOTIDE SEQUENCE</scope>
    <source>
        <strain evidence="1">AM4</strain>
    </source>
</reference>